<name>A0AAD9GWQ5_9STRA</name>
<comment type="caution">
    <text evidence="1">The sequence shown here is derived from an EMBL/GenBank/DDBJ whole genome shotgun (WGS) entry which is preliminary data.</text>
</comment>
<protein>
    <submittedName>
        <fullName evidence="1">Uncharacterized protein</fullName>
    </submittedName>
</protein>
<dbReference type="EMBL" id="JASMQC010000003">
    <property type="protein sequence ID" value="KAK1946405.1"/>
    <property type="molecule type" value="Genomic_DNA"/>
</dbReference>
<dbReference type="AlphaFoldDB" id="A0AAD9GWQ5"/>
<reference evidence="1" key="1">
    <citation type="submission" date="2023-08" db="EMBL/GenBank/DDBJ databases">
        <title>Reference Genome Resource for the Citrus Pathogen Phytophthora citrophthora.</title>
        <authorList>
            <person name="Moller H."/>
            <person name="Coetzee B."/>
            <person name="Rose L.J."/>
            <person name="Van Niekerk J.M."/>
        </authorList>
    </citation>
    <scope>NUCLEOTIDE SEQUENCE</scope>
    <source>
        <strain evidence="1">STE-U-9442</strain>
    </source>
</reference>
<evidence type="ECO:0000313" key="1">
    <source>
        <dbReference type="EMBL" id="KAK1946405.1"/>
    </source>
</evidence>
<organism evidence="1 2">
    <name type="scientific">Phytophthora citrophthora</name>
    <dbReference type="NCBI Taxonomy" id="4793"/>
    <lineage>
        <taxon>Eukaryota</taxon>
        <taxon>Sar</taxon>
        <taxon>Stramenopiles</taxon>
        <taxon>Oomycota</taxon>
        <taxon>Peronosporomycetes</taxon>
        <taxon>Peronosporales</taxon>
        <taxon>Peronosporaceae</taxon>
        <taxon>Phytophthora</taxon>
    </lineage>
</organism>
<accession>A0AAD9GWQ5</accession>
<sequence length="212" mass="24247">MTECYARPLALFTLCETSMKSCFASLLRVRTSLEMLVSKYRGCKDFPGLLEVFSDRSFWRKLEEAEQVIAPLSEASYRLQRDENTLADVVISFREIFRGFTEVLSGYRSALVDCVETRWEQCEQPLFLLTFLLNPATTDECRKLIQNTDHDKRVVEVEERLVQGGPTQHTAAEQQRVNDIKEAAKVLLPTQFAKFAAIDDFLVMILDSSEAT</sequence>
<gene>
    <name evidence="1" type="ORF">P3T76_001958</name>
</gene>
<evidence type="ECO:0000313" key="2">
    <source>
        <dbReference type="Proteomes" id="UP001259832"/>
    </source>
</evidence>
<proteinExistence type="predicted"/>
<dbReference type="Proteomes" id="UP001259832">
    <property type="component" value="Unassembled WGS sequence"/>
</dbReference>
<keyword evidence="2" id="KW-1185">Reference proteome</keyword>